<dbReference type="AlphaFoldDB" id="A0A076LAF9"/>
<evidence type="ECO:0000256" key="6">
    <source>
        <dbReference type="ARBA" id="ARBA00022679"/>
    </source>
</evidence>
<organism evidence="12 13">
    <name type="scientific">Methanocaldococcus bathoardescens</name>
    <dbReference type="NCBI Taxonomy" id="1301915"/>
    <lineage>
        <taxon>Archaea</taxon>
        <taxon>Methanobacteriati</taxon>
        <taxon>Methanobacteriota</taxon>
        <taxon>Methanomada group</taxon>
        <taxon>Methanococci</taxon>
        <taxon>Methanococcales</taxon>
        <taxon>Methanocaldococcaceae</taxon>
        <taxon>Methanocaldococcus</taxon>
    </lineage>
</organism>
<dbReference type="EC" id="2.8.4.1" evidence="9"/>
<dbReference type="Pfam" id="PF02783">
    <property type="entry name" value="MCR_beta_N"/>
    <property type="match status" value="1"/>
</dbReference>
<dbReference type="HOGENOM" id="CLU_617682_0_0_2"/>
<dbReference type="OrthoDB" id="52873at2157"/>
<comment type="similarity">
    <text evidence="4">Belongs to the methyl-coenzyme M reductase beta subunit family.</text>
</comment>
<dbReference type="InterPro" id="IPR008924">
    <property type="entry name" value="Me_CoM_Rdtase_asu/bsu_C"/>
</dbReference>
<dbReference type="Pfam" id="PF02241">
    <property type="entry name" value="MCR_beta"/>
    <property type="match status" value="1"/>
</dbReference>
<gene>
    <name evidence="12" type="ORF">JH146_0505</name>
</gene>
<reference evidence="12 13" key="1">
    <citation type="journal article" date="2015" name="Int. J. Syst. Evol. Microbiol.">
        <title>M ethanocaldococcus bathoardescens sp. nov., a hyperthermophilic methanogen isolated from a volcanically active deep-sea hydrothermal vent.</title>
        <authorList>
            <person name="Stewart L.C."/>
            <person name="Jung J.H."/>
            <person name="Kim Y.T."/>
            <person name="Kwon S.W."/>
            <person name="Park C.S."/>
            <person name="Holden J.F."/>
        </authorList>
    </citation>
    <scope>NUCLEOTIDE SEQUENCE [LARGE SCALE GENOMIC DNA]</scope>
    <source>
        <strain evidence="12 13">JH146</strain>
    </source>
</reference>
<evidence type="ECO:0000256" key="5">
    <source>
        <dbReference type="ARBA" id="ARBA00011155"/>
    </source>
</evidence>
<dbReference type="UniPathway" id="UPA00646">
    <property type="reaction ID" value="UER00699"/>
</dbReference>
<comment type="subunit">
    <text evidence="5">MCR is a hexamer of two alpha, two beta, and two gamma chains, forming a dimer of heterotrimers.</text>
</comment>
<keyword evidence="7 9" id="KW-0484">Methanogenesis</keyword>
<dbReference type="InterPro" id="IPR009024">
    <property type="entry name" value="Me_CoM_Rdtase_Fd-like_fold"/>
</dbReference>
<dbReference type="STRING" id="1301915.JH146_0505"/>
<dbReference type="EMBL" id="CP009149">
    <property type="protein sequence ID" value="AIJ05355.1"/>
    <property type="molecule type" value="Genomic_DNA"/>
</dbReference>
<dbReference type="NCBIfam" id="TIGR03257">
    <property type="entry name" value="met_CoM_red_bet"/>
    <property type="match status" value="1"/>
</dbReference>
<evidence type="ECO:0000256" key="7">
    <source>
        <dbReference type="ARBA" id="ARBA00022994"/>
    </source>
</evidence>
<dbReference type="InterPro" id="IPR015823">
    <property type="entry name" value="Me_CoM_Rdtase_asu_N_sub2"/>
</dbReference>
<feature type="domain" description="Methyl-coenzyme M reductase beta subunit N-terminal" evidence="11">
    <location>
        <begin position="6"/>
        <end position="187"/>
    </location>
</feature>
<feature type="domain" description="Methyl-coenzyme M reductase beta subunit C-terminal" evidence="10">
    <location>
        <begin position="189"/>
        <end position="437"/>
    </location>
</feature>
<comment type="subunit">
    <text evidence="9">Hexamer of two alpha, two beta, and two gamma chains.</text>
</comment>
<evidence type="ECO:0000256" key="2">
    <source>
        <dbReference type="ARBA" id="ARBA00002461"/>
    </source>
</evidence>
<comment type="catalytic activity">
    <reaction evidence="8">
        <text>coenzyme B + methyl-coenzyme M = methane + coenzyme M-coenzyme B heterodisulfide</text>
        <dbReference type="Rhea" id="RHEA:12532"/>
        <dbReference type="ChEBI" id="CHEBI:16183"/>
        <dbReference type="ChEBI" id="CHEBI:58286"/>
        <dbReference type="ChEBI" id="CHEBI:58411"/>
        <dbReference type="ChEBI" id="CHEBI:58596"/>
        <dbReference type="EC" id="2.8.4.1"/>
    </reaction>
    <physiologicalReaction direction="left-to-right" evidence="8">
        <dbReference type="Rhea" id="RHEA:12533"/>
    </physiologicalReaction>
</comment>
<dbReference type="SUPFAM" id="SSF55088">
    <property type="entry name" value="Methyl-coenzyme M reductase subunits"/>
    <property type="match status" value="1"/>
</dbReference>
<evidence type="ECO:0000256" key="1">
    <source>
        <dbReference type="ARBA" id="ARBA00001952"/>
    </source>
</evidence>
<dbReference type="InterPro" id="IPR022680">
    <property type="entry name" value="Me_CoM_Rdtase_bsu_N"/>
</dbReference>
<dbReference type="Proteomes" id="UP000028781">
    <property type="component" value="Chromosome"/>
</dbReference>
<dbReference type="SUPFAM" id="SSF48081">
    <property type="entry name" value="Methyl-coenzyme M reductase alpha and beta chain C-terminal domain"/>
    <property type="match status" value="1"/>
</dbReference>
<accession>A0A076LAF9</accession>
<comment type="pathway">
    <text evidence="3 9">One-carbon metabolism; methyl-coenzyme M reduction; methane from methyl-coenzyme M: step 1/1.</text>
</comment>
<dbReference type="PIRSF" id="PIRSF000263">
    <property type="entry name" value="Meth_CoM_rd_beta"/>
    <property type="match status" value="1"/>
</dbReference>
<keyword evidence="13" id="KW-1185">Reference proteome</keyword>
<sequence>MLHYEDRIDLYDERGKLLEENIPLEAISPLKNPTIEKIVNDIKRSVAINLAGIENALRTGAVGGKACFCPGRELDLPIVENAEIIAEKIKRMVQIDEDDDTVVKLINGGKQILLQLPSKRLRVAADYTVSALIGGGATVQAIVDTFEVDMFDAPVVKTAVMGRYPQTVDFHGANIATLLGPPVLLEGLGYGLRNIMANHIVAVTRKKTLNAVALASILEQTAMFETGDALGAFERLHLLGLAFQGLNANNLTFELVKQNGKDGTVGTVVASVVERALEDGVIRPLKTMPSGYTVYEPVDWALWNAYAASGLVAAVIVNVGAARAAQGVASTVLYYNDILEYETGLPSVDFGRAEGTAVGFSFFSHSIYGGGGPGTFHGNHVVTRHSKGFAIPCAAAAMCLDAGTQMFSVERTSALVGTVYSAIDHLREPLKYVAEGAVEIKEKEKVI</sequence>
<name>A0A076LAF9_9EURY</name>
<dbReference type="GO" id="GO:0050524">
    <property type="term" value="F:coenzyme-B sulfoethylthiotransferase activity"/>
    <property type="evidence" value="ECO:0007669"/>
    <property type="project" value="UniProtKB-UniRule"/>
</dbReference>
<evidence type="ECO:0000259" key="10">
    <source>
        <dbReference type="Pfam" id="PF02241"/>
    </source>
</evidence>
<dbReference type="InterPro" id="IPR003179">
    <property type="entry name" value="Me_CoM_Rdtase_bsu"/>
</dbReference>
<evidence type="ECO:0000256" key="9">
    <source>
        <dbReference type="PIRNR" id="PIRNR000263"/>
    </source>
</evidence>
<dbReference type="GeneID" id="24891105"/>
<dbReference type="InterPro" id="IPR022679">
    <property type="entry name" value="Me_CoM_Rdtase_bsu_C"/>
</dbReference>
<dbReference type="Gene3D" id="3.30.70.470">
    <property type="match status" value="1"/>
</dbReference>
<keyword evidence="6 9" id="KW-0808">Transferase</keyword>
<evidence type="ECO:0000256" key="3">
    <source>
        <dbReference type="ARBA" id="ARBA00005149"/>
    </source>
</evidence>
<dbReference type="RefSeq" id="WP_048201555.1">
    <property type="nucleotide sequence ID" value="NZ_CP009149.1"/>
</dbReference>
<comment type="cofactor">
    <cofactor evidence="1">
        <name>coenzyme F430</name>
        <dbReference type="ChEBI" id="CHEBI:60540"/>
    </cofactor>
</comment>
<dbReference type="Gene3D" id="1.20.840.10">
    <property type="entry name" value="Methyl-coenzyme M reductase, alpha/beta subunit, C-terminal"/>
    <property type="match status" value="1"/>
</dbReference>
<dbReference type="KEGG" id="mjh:JH146_0505"/>
<evidence type="ECO:0000259" key="11">
    <source>
        <dbReference type="Pfam" id="PF02783"/>
    </source>
</evidence>
<proteinExistence type="inferred from homology"/>
<evidence type="ECO:0000256" key="8">
    <source>
        <dbReference type="ARBA" id="ARBA00047772"/>
    </source>
</evidence>
<evidence type="ECO:0000313" key="13">
    <source>
        <dbReference type="Proteomes" id="UP000028781"/>
    </source>
</evidence>
<dbReference type="GO" id="GO:0015948">
    <property type="term" value="P:methanogenesis"/>
    <property type="evidence" value="ECO:0007669"/>
    <property type="project" value="UniProtKB-UniRule"/>
</dbReference>
<evidence type="ECO:0000313" key="12">
    <source>
        <dbReference type="EMBL" id="AIJ05355.1"/>
    </source>
</evidence>
<protein>
    <recommendedName>
        <fullName evidence="9">Methyl-coenzyme M reductase subunit beta</fullName>
        <ecNumber evidence="9">2.8.4.1</ecNumber>
    </recommendedName>
    <alternativeName>
        <fullName evidence="9">Coenzyme-B sulfoethylthiotransferase beta</fullName>
    </alternativeName>
</protein>
<comment type="function">
    <text evidence="2">Component of the methyl-coenzyme M reductase (MCR) I that catalyzes the reductive cleavage of methyl-coenzyme M (CoM-S-CH3 or 2-(methylthio)ethanesulfonate) using coenzyme B (CoB or 7-mercaptoheptanoylthreonine phosphate) as reductant which results in the production of methane and the mixed heterodisulfide of CoB and CoM (CoM-S-S-CoB). This is the final step in methanogenesis.</text>
</comment>
<evidence type="ECO:0000256" key="4">
    <source>
        <dbReference type="ARBA" id="ARBA00010675"/>
    </source>
</evidence>